<dbReference type="Pfam" id="PF18701">
    <property type="entry name" value="DUF5641"/>
    <property type="match status" value="1"/>
</dbReference>
<name>A0A8B6DFH7_MYTGA</name>
<dbReference type="Proteomes" id="UP000596742">
    <property type="component" value="Unassembled WGS sequence"/>
</dbReference>
<sequence length="220" mass="25077">MEAKMKAVRAGHKGAVTKLLRKFEDIQQSSEADYEEISTLLEAVTQKKGVLENINEKILEQTSDEDVAGEIQDSDEYMYNLEYKLRQITKLAKSVKWKHEYLTSLREYHRNIGKDNQTIKVGDVVQVYEESPRTKWNLAVIDQLNIGGDGKTRSAVIRTKNGLTSRPITKLYPLEVSENRDFTIDNNCDLNNPSTSRNLGRKAKSVAIEKLKKWTNGNNS</sequence>
<accession>A0A8B6DFH7</accession>
<proteinExistence type="predicted"/>
<dbReference type="EMBL" id="UYJE01003328">
    <property type="protein sequence ID" value="VDI18301.1"/>
    <property type="molecule type" value="Genomic_DNA"/>
</dbReference>
<reference evidence="2" key="1">
    <citation type="submission" date="2018-11" db="EMBL/GenBank/DDBJ databases">
        <authorList>
            <person name="Alioto T."/>
            <person name="Alioto T."/>
        </authorList>
    </citation>
    <scope>NUCLEOTIDE SEQUENCE</scope>
</reference>
<gene>
    <name evidence="2" type="ORF">MGAL_10B005429</name>
</gene>
<evidence type="ECO:0000313" key="3">
    <source>
        <dbReference type="Proteomes" id="UP000596742"/>
    </source>
</evidence>
<organism evidence="2 3">
    <name type="scientific">Mytilus galloprovincialis</name>
    <name type="common">Mediterranean mussel</name>
    <dbReference type="NCBI Taxonomy" id="29158"/>
    <lineage>
        <taxon>Eukaryota</taxon>
        <taxon>Metazoa</taxon>
        <taxon>Spiralia</taxon>
        <taxon>Lophotrochozoa</taxon>
        <taxon>Mollusca</taxon>
        <taxon>Bivalvia</taxon>
        <taxon>Autobranchia</taxon>
        <taxon>Pteriomorphia</taxon>
        <taxon>Mytilida</taxon>
        <taxon>Mytiloidea</taxon>
        <taxon>Mytilidae</taxon>
        <taxon>Mytilinae</taxon>
        <taxon>Mytilus</taxon>
    </lineage>
</organism>
<feature type="domain" description="DUF5641" evidence="1">
    <location>
        <begin position="96"/>
        <end position="174"/>
    </location>
</feature>
<comment type="caution">
    <text evidence="2">The sequence shown here is derived from an EMBL/GenBank/DDBJ whole genome shotgun (WGS) entry which is preliminary data.</text>
</comment>
<keyword evidence="3" id="KW-1185">Reference proteome</keyword>
<evidence type="ECO:0000313" key="2">
    <source>
        <dbReference type="EMBL" id="VDI18301.1"/>
    </source>
</evidence>
<evidence type="ECO:0000259" key="1">
    <source>
        <dbReference type="Pfam" id="PF18701"/>
    </source>
</evidence>
<dbReference type="InterPro" id="IPR040676">
    <property type="entry name" value="DUF5641"/>
</dbReference>
<dbReference type="AlphaFoldDB" id="A0A8B6DFH7"/>
<dbReference type="OrthoDB" id="6768042at2759"/>
<protein>
    <recommendedName>
        <fullName evidence="1">DUF5641 domain-containing protein</fullName>
    </recommendedName>
</protein>